<feature type="domain" description="CzcB-like alpha-helical hairpin" evidence="4">
    <location>
        <begin position="236"/>
        <end position="295"/>
    </location>
</feature>
<dbReference type="Pfam" id="PF25973">
    <property type="entry name" value="BSH_CzcB"/>
    <property type="match status" value="1"/>
</dbReference>
<dbReference type="InterPro" id="IPR051909">
    <property type="entry name" value="MFP_Cation_Efflux"/>
</dbReference>
<dbReference type="GO" id="GO:0030288">
    <property type="term" value="C:outer membrane-bounded periplasmic space"/>
    <property type="evidence" value="ECO:0007669"/>
    <property type="project" value="TreeGrafter"/>
</dbReference>
<dbReference type="FunFam" id="2.40.30.170:FF:000010">
    <property type="entry name" value="Efflux RND transporter periplasmic adaptor subunit"/>
    <property type="match status" value="1"/>
</dbReference>
<dbReference type="Gene3D" id="2.40.420.20">
    <property type="match status" value="1"/>
</dbReference>
<dbReference type="GO" id="GO:0046914">
    <property type="term" value="F:transition metal ion binding"/>
    <property type="evidence" value="ECO:0007669"/>
    <property type="project" value="TreeGrafter"/>
</dbReference>
<dbReference type="STRING" id="917.SAMN05216326_10468"/>
<dbReference type="InterPro" id="IPR058649">
    <property type="entry name" value="CzcB_C"/>
</dbReference>
<keyword evidence="3" id="KW-0472">Membrane</keyword>
<dbReference type="Pfam" id="PF25954">
    <property type="entry name" value="Beta-barrel_RND_2"/>
    <property type="match status" value="1"/>
</dbReference>
<dbReference type="Pfam" id="PF25975">
    <property type="entry name" value="CzcB_C"/>
    <property type="match status" value="1"/>
</dbReference>
<evidence type="ECO:0000313" key="10">
    <source>
        <dbReference type="Proteomes" id="UP000199459"/>
    </source>
</evidence>
<evidence type="ECO:0000256" key="1">
    <source>
        <dbReference type="ARBA" id="ARBA00009477"/>
    </source>
</evidence>
<evidence type="ECO:0000259" key="4">
    <source>
        <dbReference type="Pfam" id="PF25893"/>
    </source>
</evidence>
<dbReference type="NCBIfam" id="TIGR01730">
    <property type="entry name" value="RND_mfp"/>
    <property type="match status" value="1"/>
</dbReference>
<dbReference type="InterPro" id="IPR006143">
    <property type="entry name" value="RND_pump_MFP"/>
</dbReference>
<reference evidence="9 10" key="1">
    <citation type="submission" date="2016-10" db="EMBL/GenBank/DDBJ databases">
        <authorList>
            <person name="de Groot N.N."/>
        </authorList>
    </citation>
    <scope>NUCLEOTIDE SEQUENCE [LARGE SCALE GENOMIC DNA]</scope>
    <source>
        <strain evidence="9 10">Nm22</strain>
    </source>
</reference>
<dbReference type="GO" id="GO:0022857">
    <property type="term" value="F:transmembrane transporter activity"/>
    <property type="evidence" value="ECO:0007669"/>
    <property type="project" value="InterPro"/>
</dbReference>
<dbReference type="SUPFAM" id="SSF111369">
    <property type="entry name" value="HlyD-like secretion proteins"/>
    <property type="match status" value="1"/>
</dbReference>
<dbReference type="InterPro" id="IPR058647">
    <property type="entry name" value="BSH_CzcB-like"/>
</dbReference>
<evidence type="ECO:0000313" key="9">
    <source>
        <dbReference type="EMBL" id="SEM86993.1"/>
    </source>
</evidence>
<dbReference type="Gene3D" id="2.40.30.170">
    <property type="match status" value="1"/>
</dbReference>
<evidence type="ECO:0000256" key="3">
    <source>
        <dbReference type="SAM" id="Phobius"/>
    </source>
</evidence>
<evidence type="ECO:0000256" key="2">
    <source>
        <dbReference type="ARBA" id="ARBA00022448"/>
    </source>
</evidence>
<dbReference type="InterPro" id="IPR058792">
    <property type="entry name" value="Beta-barrel_RND_2"/>
</dbReference>
<accession>A0A1H8BW38</accession>
<evidence type="ECO:0000259" key="7">
    <source>
        <dbReference type="Pfam" id="PF25973"/>
    </source>
</evidence>
<dbReference type="GO" id="GO:0016020">
    <property type="term" value="C:membrane"/>
    <property type="evidence" value="ECO:0007669"/>
    <property type="project" value="InterPro"/>
</dbReference>
<feature type="domain" description="CzcB-like barrel-sandwich hybrid" evidence="7">
    <location>
        <begin position="198"/>
        <end position="344"/>
    </location>
</feature>
<dbReference type="AlphaFoldDB" id="A0A1H8BW38"/>
<feature type="domain" description="CusB-like beta-barrel" evidence="5">
    <location>
        <begin position="353"/>
        <end position="423"/>
    </location>
</feature>
<dbReference type="RefSeq" id="WP_090627966.1">
    <property type="nucleotide sequence ID" value="NZ_FOCP01000003.1"/>
</dbReference>
<name>A0A1H8BW38_9PROT</name>
<dbReference type="Gene3D" id="1.10.287.470">
    <property type="entry name" value="Helix hairpin bin"/>
    <property type="match status" value="1"/>
</dbReference>
<protein>
    <submittedName>
        <fullName evidence="9">Membrane fusion protein, cobalt-zinc-cadmium efflux system</fullName>
    </submittedName>
</protein>
<keyword evidence="3" id="KW-1133">Transmembrane helix</keyword>
<dbReference type="Proteomes" id="UP000199459">
    <property type="component" value="Unassembled WGS sequence"/>
</dbReference>
<dbReference type="Pfam" id="PF25971">
    <property type="entry name" value="CzcB_N"/>
    <property type="match status" value="1"/>
</dbReference>
<evidence type="ECO:0000259" key="6">
    <source>
        <dbReference type="Pfam" id="PF25971"/>
    </source>
</evidence>
<keyword evidence="2" id="KW-0813">Transport</keyword>
<dbReference type="PANTHER" id="PTHR30097:SF4">
    <property type="entry name" value="SLR6042 PROTEIN"/>
    <property type="match status" value="1"/>
</dbReference>
<proteinExistence type="inferred from homology"/>
<dbReference type="PANTHER" id="PTHR30097">
    <property type="entry name" value="CATION EFFLUX SYSTEM PROTEIN CUSB"/>
    <property type="match status" value="1"/>
</dbReference>
<comment type="similarity">
    <text evidence="1">Belongs to the membrane fusion protein (MFP) (TC 8.A.1) family.</text>
</comment>
<dbReference type="Pfam" id="PF25893">
    <property type="entry name" value="HH_CzcB"/>
    <property type="match status" value="1"/>
</dbReference>
<gene>
    <name evidence="9" type="ORF">SAMN05216325_103142</name>
</gene>
<feature type="domain" description="CzcB N-terminal" evidence="6">
    <location>
        <begin position="59"/>
        <end position="150"/>
    </location>
</feature>
<evidence type="ECO:0000259" key="5">
    <source>
        <dbReference type="Pfam" id="PF25954"/>
    </source>
</evidence>
<dbReference type="GO" id="GO:0015679">
    <property type="term" value="P:plasma membrane copper ion transport"/>
    <property type="evidence" value="ECO:0007669"/>
    <property type="project" value="TreeGrafter"/>
</dbReference>
<dbReference type="InterPro" id="IPR058648">
    <property type="entry name" value="HH_CzcB-like"/>
</dbReference>
<dbReference type="GO" id="GO:0060003">
    <property type="term" value="P:copper ion export"/>
    <property type="evidence" value="ECO:0007669"/>
    <property type="project" value="TreeGrafter"/>
</dbReference>
<feature type="domain" description="CzcB-like C-terminal circularly permuted SH3-like" evidence="8">
    <location>
        <begin position="429"/>
        <end position="489"/>
    </location>
</feature>
<dbReference type="EMBL" id="FOCP01000003">
    <property type="protein sequence ID" value="SEM86993.1"/>
    <property type="molecule type" value="Genomic_DNA"/>
</dbReference>
<keyword evidence="3" id="KW-0812">Transmembrane</keyword>
<organism evidence="9 10">
    <name type="scientific">Nitrosomonas marina</name>
    <dbReference type="NCBI Taxonomy" id="917"/>
    <lineage>
        <taxon>Bacteria</taxon>
        <taxon>Pseudomonadati</taxon>
        <taxon>Pseudomonadota</taxon>
        <taxon>Betaproteobacteria</taxon>
        <taxon>Nitrosomonadales</taxon>
        <taxon>Nitrosomonadaceae</taxon>
        <taxon>Nitrosomonas</taxon>
    </lineage>
</organism>
<sequence>MSETNIKPIVLVIVIGTILGTLILNLEKSDLAEIDDHHAFSNSASEDFAHKEQIGPRGGKIFTTDNFSVEVTIFEKGVDPQFRLYLYENDQPIPPDQANVGITLSRLGRSAQLFSFRPVGDYLLGDQVVDEPHSFDIAITAERHGKEFNWGYSQAEARIEMTTDTLSSTGIRIETAGPATIRPNLQLPGIIAFNHHNIVRVVPRAPGIVLEVPRHLGEQIGEGTVLAVVESQLLADLRSQYLAAQKRITLANINFEREKQLWEEKITAKQEYLTTQQLKAEAEIALELAEAKLHAIGDRPEAVSTLKKLTRYEIRSPISGLITTKSVARGQVIKEDTEIFTVVDTSTMYADLTVYPKDLGAIRLGQKAVIKSTATNITGTGEITYISAMLNTQTRTAMARIILDNTAGLWRDGMFVNGNISTEEIEVPVAVYMDGLQTLFDWTVVFGRYGDYFEARPLELGINDGEKVEVLSGLHAGEQYAAGNSFAVKAELGKSGAEHDH</sequence>
<dbReference type="InterPro" id="IPR058646">
    <property type="entry name" value="CzcB_N"/>
</dbReference>
<feature type="transmembrane region" description="Helical" evidence="3">
    <location>
        <begin position="6"/>
        <end position="26"/>
    </location>
</feature>
<dbReference type="Gene3D" id="2.40.50.100">
    <property type="match status" value="1"/>
</dbReference>
<evidence type="ECO:0000259" key="8">
    <source>
        <dbReference type="Pfam" id="PF25975"/>
    </source>
</evidence>
<dbReference type="OrthoDB" id="9768185at2"/>